<dbReference type="AlphaFoldDB" id="A0A418XA94"/>
<evidence type="ECO:0000256" key="1">
    <source>
        <dbReference type="SAM" id="Phobius"/>
    </source>
</evidence>
<proteinExistence type="predicted"/>
<dbReference type="GO" id="GO:0005886">
    <property type="term" value="C:plasma membrane"/>
    <property type="evidence" value="ECO:0007669"/>
    <property type="project" value="TreeGrafter"/>
</dbReference>
<feature type="transmembrane region" description="Helical" evidence="1">
    <location>
        <begin position="12"/>
        <end position="31"/>
    </location>
</feature>
<feature type="transmembrane region" description="Helical" evidence="1">
    <location>
        <begin position="69"/>
        <end position="90"/>
    </location>
</feature>
<comment type="caution">
    <text evidence="2">The sequence shown here is derived from an EMBL/GenBank/DDBJ whole genome shotgun (WGS) entry which is preliminary data.</text>
</comment>
<dbReference type="PIRSF" id="PIRSF005610">
    <property type="entry name" value="SirB"/>
    <property type="match status" value="1"/>
</dbReference>
<evidence type="ECO:0000313" key="2">
    <source>
        <dbReference type="EMBL" id="RJG09367.1"/>
    </source>
</evidence>
<dbReference type="RefSeq" id="WP_119812950.1">
    <property type="nucleotide sequence ID" value="NZ_QYUP01000176.1"/>
</dbReference>
<dbReference type="PANTHER" id="PTHR39594">
    <property type="entry name" value="PROTEIN YCHQ"/>
    <property type="match status" value="1"/>
</dbReference>
<accession>A0A418XA94</accession>
<protein>
    <submittedName>
        <fullName evidence="2">Regulator SirB</fullName>
    </submittedName>
</protein>
<feature type="transmembrane region" description="Helical" evidence="1">
    <location>
        <begin position="97"/>
        <end position="118"/>
    </location>
</feature>
<dbReference type="OrthoDB" id="5588650at2"/>
<evidence type="ECO:0000313" key="3">
    <source>
        <dbReference type="Proteomes" id="UP000284006"/>
    </source>
</evidence>
<dbReference type="InterPro" id="IPR007360">
    <property type="entry name" value="SirB"/>
</dbReference>
<dbReference type="Pfam" id="PF04247">
    <property type="entry name" value="SirB"/>
    <property type="match status" value="1"/>
</dbReference>
<dbReference type="Proteomes" id="UP000284006">
    <property type="component" value="Unassembled WGS sequence"/>
</dbReference>
<sequence length="126" mass="13654">MSYLMLKHAHMTLAAISGTFFLIRGMWMLAASSMLQRAWVRSMPHLVDSLLLTTAIALAWWSGQSPVSSPWLGAKVVALVAYILLGSVALKHGKTRLVRAGAFIAALGCFAYIGATAMTKNPLFFL</sequence>
<dbReference type="PANTHER" id="PTHR39594:SF1">
    <property type="entry name" value="PROTEIN YCHQ"/>
    <property type="match status" value="1"/>
</dbReference>
<name>A0A418XA94_9BURK</name>
<dbReference type="EMBL" id="QYUP01000176">
    <property type="protein sequence ID" value="RJG09367.1"/>
    <property type="molecule type" value="Genomic_DNA"/>
</dbReference>
<gene>
    <name evidence="2" type="ORF">D3872_22980</name>
</gene>
<keyword evidence="1" id="KW-0472">Membrane</keyword>
<keyword evidence="1" id="KW-1133">Transmembrane helix</keyword>
<reference evidence="2 3" key="1">
    <citation type="submission" date="2018-09" db="EMBL/GenBank/DDBJ databases">
        <authorList>
            <person name="Zhu H."/>
        </authorList>
    </citation>
    <scope>NUCLEOTIDE SEQUENCE [LARGE SCALE GENOMIC DNA]</scope>
    <source>
        <strain evidence="2 3">K1S02-61</strain>
    </source>
</reference>
<keyword evidence="1" id="KW-0812">Transmembrane</keyword>
<feature type="transmembrane region" description="Helical" evidence="1">
    <location>
        <begin position="43"/>
        <end position="63"/>
    </location>
</feature>
<organism evidence="2 3">
    <name type="scientific">Massilia cavernae</name>
    <dbReference type="NCBI Taxonomy" id="2320864"/>
    <lineage>
        <taxon>Bacteria</taxon>
        <taxon>Pseudomonadati</taxon>
        <taxon>Pseudomonadota</taxon>
        <taxon>Betaproteobacteria</taxon>
        <taxon>Burkholderiales</taxon>
        <taxon>Oxalobacteraceae</taxon>
        <taxon>Telluria group</taxon>
        <taxon>Massilia</taxon>
    </lineage>
</organism>
<keyword evidence="3" id="KW-1185">Reference proteome</keyword>